<comment type="caution">
    <text evidence="1">The sequence shown here is derived from an EMBL/GenBank/DDBJ whole genome shotgun (WGS) entry which is preliminary data.</text>
</comment>
<dbReference type="PATRIC" id="fig|1263868.3.peg.4926"/>
<name>M5SBD1_9BACT</name>
<sequence length="40" mass="4481">MHCSPRDVPHAVLILRRRARMKCLEPFVRITPSAVPAKGA</sequence>
<reference evidence="1 2" key="1">
    <citation type="journal article" date="2013" name="Mar. Genomics">
        <title>Expression of sulfatases in Rhodopirellula baltica and the diversity of sulfatases in the genus Rhodopirellula.</title>
        <authorList>
            <person name="Wegner C.E."/>
            <person name="Richter-Heitmann T."/>
            <person name="Klindworth A."/>
            <person name="Klockow C."/>
            <person name="Richter M."/>
            <person name="Achstetter T."/>
            <person name="Glockner F.O."/>
            <person name="Harder J."/>
        </authorList>
    </citation>
    <scope>NUCLEOTIDE SEQUENCE [LARGE SCALE GENOMIC DNA]</scope>
    <source>
        <strain evidence="1 2">SH398</strain>
    </source>
</reference>
<dbReference type="Proteomes" id="UP000011996">
    <property type="component" value="Unassembled WGS sequence"/>
</dbReference>
<protein>
    <submittedName>
        <fullName evidence="1">Uncharacterized protein</fullName>
    </submittedName>
</protein>
<accession>M5SBD1</accession>
<organism evidence="1 2">
    <name type="scientific">Rhodopirellula europaea SH398</name>
    <dbReference type="NCBI Taxonomy" id="1263868"/>
    <lineage>
        <taxon>Bacteria</taxon>
        <taxon>Pseudomonadati</taxon>
        <taxon>Planctomycetota</taxon>
        <taxon>Planctomycetia</taxon>
        <taxon>Pirellulales</taxon>
        <taxon>Pirellulaceae</taxon>
        <taxon>Rhodopirellula</taxon>
    </lineage>
</organism>
<gene>
    <name evidence="1" type="ORF">RESH_04541</name>
</gene>
<dbReference type="STRING" id="1263868.RESH_04541"/>
<evidence type="ECO:0000313" key="1">
    <source>
        <dbReference type="EMBL" id="EMI24992.1"/>
    </source>
</evidence>
<dbReference type="EMBL" id="ANOF01000144">
    <property type="protein sequence ID" value="EMI24992.1"/>
    <property type="molecule type" value="Genomic_DNA"/>
</dbReference>
<evidence type="ECO:0000313" key="2">
    <source>
        <dbReference type="Proteomes" id="UP000011996"/>
    </source>
</evidence>
<dbReference type="AlphaFoldDB" id="M5SBD1"/>
<proteinExistence type="predicted"/>